<evidence type="ECO:0000256" key="6">
    <source>
        <dbReference type="ARBA" id="ARBA00023136"/>
    </source>
</evidence>
<keyword evidence="6 7" id="KW-0472">Membrane</keyword>
<evidence type="ECO:0000256" key="5">
    <source>
        <dbReference type="ARBA" id="ARBA00022989"/>
    </source>
</evidence>
<dbReference type="GO" id="GO:0055085">
    <property type="term" value="P:transmembrane transport"/>
    <property type="evidence" value="ECO:0007669"/>
    <property type="project" value="InterPro"/>
</dbReference>
<dbReference type="Gene3D" id="1.10.3720.10">
    <property type="entry name" value="MetI-like"/>
    <property type="match status" value="1"/>
</dbReference>
<evidence type="ECO:0000313" key="9">
    <source>
        <dbReference type="EMBL" id="GGD62908.1"/>
    </source>
</evidence>
<evidence type="ECO:0000256" key="4">
    <source>
        <dbReference type="ARBA" id="ARBA00022692"/>
    </source>
</evidence>
<dbReference type="Proteomes" id="UP000612456">
    <property type="component" value="Unassembled WGS sequence"/>
</dbReference>
<dbReference type="SUPFAM" id="SSF161098">
    <property type="entry name" value="MetI-like"/>
    <property type="match status" value="1"/>
</dbReference>
<keyword evidence="10" id="KW-1185">Reference proteome</keyword>
<keyword evidence="5 7" id="KW-1133">Transmembrane helix</keyword>
<proteinExistence type="inferred from homology"/>
<evidence type="ECO:0000259" key="8">
    <source>
        <dbReference type="PROSITE" id="PS50928"/>
    </source>
</evidence>
<dbReference type="PANTHER" id="PTHR30193:SF37">
    <property type="entry name" value="INNER MEMBRANE ABC TRANSPORTER PERMEASE PROTEIN YCJO"/>
    <property type="match status" value="1"/>
</dbReference>
<dbReference type="Pfam" id="PF00528">
    <property type="entry name" value="BPD_transp_1"/>
    <property type="match status" value="1"/>
</dbReference>
<evidence type="ECO:0000256" key="2">
    <source>
        <dbReference type="ARBA" id="ARBA00022448"/>
    </source>
</evidence>
<dbReference type="InterPro" id="IPR051393">
    <property type="entry name" value="ABC_transporter_permease"/>
</dbReference>
<name>A0A916YV56_9BACL</name>
<dbReference type="PANTHER" id="PTHR30193">
    <property type="entry name" value="ABC TRANSPORTER PERMEASE PROTEIN"/>
    <property type="match status" value="1"/>
</dbReference>
<feature type="transmembrane region" description="Helical" evidence="7">
    <location>
        <begin position="264"/>
        <end position="285"/>
    </location>
</feature>
<evidence type="ECO:0000256" key="3">
    <source>
        <dbReference type="ARBA" id="ARBA00022475"/>
    </source>
</evidence>
<dbReference type="EMBL" id="BMHP01000002">
    <property type="protein sequence ID" value="GGD62908.1"/>
    <property type="molecule type" value="Genomic_DNA"/>
</dbReference>
<feature type="transmembrane region" description="Helical" evidence="7">
    <location>
        <begin position="211"/>
        <end position="231"/>
    </location>
</feature>
<feature type="domain" description="ABC transmembrane type-1" evidence="8">
    <location>
        <begin position="72"/>
        <end position="284"/>
    </location>
</feature>
<feature type="transmembrane region" description="Helical" evidence="7">
    <location>
        <begin position="78"/>
        <end position="97"/>
    </location>
</feature>
<protein>
    <submittedName>
        <fullName evidence="9">Glycerol-3-phosphate ABC transporter permease</fullName>
    </submittedName>
</protein>
<feature type="transmembrane region" description="Helical" evidence="7">
    <location>
        <begin position="21"/>
        <end position="41"/>
    </location>
</feature>
<dbReference type="PROSITE" id="PS50928">
    <property type="entry name" value="ABC_TM1"/>
    <property type="match status" value="1"/>
</dbReference>
<dbReference type="InterPro" id="IPR035906">
    <property type="entry name" value="MetI-like_sf"/>
</dbReference>
<reference evidence="9" key="2">
    <citation type="submission" date="2020-09" db="EMBL/GenBank/DDBJ databases">
        <authorList>
            <person name="Sun Q."/>
            <person name="Zhou Y."/>
        </authorList>
    </citation>
    <scope>NUCLEOTIDE SEQUENCE</scope>
    <source>
        <strain evidence="9">CGMCC 1.15178</strain>
    </source>
</reference>
<dbReference type="RefSeq" id="WP_188991912.1">
    <property type="nucleotide sequence ID" value="NZ_BMHP01000002.1"/>
</dbReference>
<keyword evidence="3" id="KW-1003">Cell membrane</keyword>
<evidence type="ECO:0000256" key="7">
    <source>
        <dbReference type="RuleBase" id="RU363032"/>
    </source>
</evidence>
<reference evidence="9" key="1">
    <citation type="journal article" date="2014" name="Int. J. Syst. Evol. Microbiol.">
        <title>Complete genome sequence of Corynebacterium casei LMG S-19264T (=DSM 44701T), isolated from a smear-ripened cheese.</title>
        <authorList>
            <consortium name="US DOE Joint Genome Institute (JGI-PGF)"/>
            <person name="Walter F."/>
            <person name="Albersmeier A."/>
            <person name="Kalinowski J."/>
            <person name="Ruckert C."/>
        </authorList>
    </citation>
    <scope>NUCLEOTIDE SEQUENCE</scope>
    <source>
        <strain evidence="9">CGMCC 1.15178</strain>
    </source>
</reference>
<dbReference type="CDD" id="cd06261">
    <property type="entry name" value="TM_PBP2"/>
    <property type="match status" value="1"/>
</dbReference>
<dbReference type="InterPro" id="IPR000515">
    <property type="entry name" value="MetI-like"/>
</dbReference>
<accession>A0A916YV56</accession>
<evidence type="ECO:0000256" key="1">
    <source>
        <dbReference type="ARBA" id="ARBA00004651"/>
    </source>
</evidence>
<comment type="similarity">
    <text evidence="7">Belongs to the binding-protein-dependent transport system permease family.</text>
</comment>
<sequence>MQSLIRKYRTNLEAWSVLGPVMLYMSIFSLFPLFFVIYLSFTEWNAISGWPKWVGLQNYFKFFNSELYIKSLYQTLKIGGISLVLWMVLSFAVALLLNQSIKGRGIFRAIWYIPVVTSYAIISQIVLALLDPMDGGINKFLLSMGLDRIEWQQSTFWMIFWVTLFGLWKGVGAGMLLFLAGLQSIDPSLYEAAKVDGAGAWRRMTAITIPLLHPLTAFVFVTSVIALFQLFEPIYFITKGGPNGSTQVIVYRIWKDAFSDFQMGMASVGSVVILVIAMVSTLISIRLTKSIY</sequence>
<comment type="subcellular location">
    <subcellularLocation>
        <location evidence="1 7">Cell membrane</location>
        <topology evidence="1 7">Multi-pass membrane protein</topology>
    </subcellularLocation>
</comment>
<evidence type="ECO:0000313" key="10">
    <source>
        <dbReference type="Proteomes" id="UP000612456"/>
    </source>
</evidence>
<dbReference type="AlphaFoldDB" id="A0A916YV56"/>
<dbReference type="GO" id="GO:0005886">
    <property type="term" value="C:plasma membrane"/>
    <property type="evidence" value="ECO:0007669"/>
    <property type="project" value="UniProtKB-SubCell"/>
</dbReference>
<keyword evidence="2 7" id="KW-0813">Transport</keyword>
<keyword evidence="4 7" id="KW-0812">Transmembrane</keyword>
<feature type="transmembrane region" description="Helical" evidence="7">
    <location>
        <begin position="109"/>
        <end position="130"/>
    </location>
</feature>
<organism evidence="9 10">
    <name type="scientific">Paenibacillus nasutitermitis</name>
    <dbReference type="NCBI Taxonomy" id="1652958"/>
    <lineage>
        <taxon>Bacteria</taxon>
        <taxon>Bacillati</taxon>
        <taxon>Bacillota</taxon>
        <taxon>Bacilli</taxon>
        <taxon>Bacillales</taxon>
        <taxon>Paenibacillaceae</taxon>
        <taxon>Paenibacillus</taxon>
    </lineage>
</organism>
<gene>
    <name evidence="9" type="ORF">GCM10010911_20830</name>
</gene>
<comment type="caution">
    <text evidence="9">The sequence shown here is derived from an EMBL/GenBank/DDBJ whole genome shotgun (WGS) entry which is preliminary data.</text>
</comment>
<feature type="transmembrane region" description="Helical" evidence="7">
    <location>
        <begin position="156"/>
        <end position="180"/>
    </location>
</feature>